<organism evidence="1 2">
    <name type="scientific">Diaporthe ampelina</name>
    <dbReference type="NCBI Taxonomy" id="1214573"/>
    <lineage>
        <taxon>Eukaryota</taxon>
        <taxon>Fungi</taxon>
        <taxon>Dikarya</taxon>
        <taxon>Ascomycota</taxon>
        <taxon>Pezizomycotina</taxon>
        <taxon>Sordariomycetes</taxon>
        <taxon>Sordariomycetidae</taxon>
        <taxon>Diaporthales</taxon>
        <taxon>Diaporthaceae</taxon>
        <taxon>Diaporthe</taxon>
    </lineage>
</organism>
<reference evidence="1 2" key="2">
    <citation type="submission" date="2015-05" db="EMBL/GenBank/DDBJ databases">
        <authorList>
            <person name="Morales-Cruz A."/>
            <person name="Amrine K.C."/>
            <person name="Cantu D."/>
        </authorList>
    </citation>
    <scope>NUCLEOTIDE SEQUENCE [LARGE SCALE GENOMIC DNA]</scope>
    <source>
        <strain evidence="1">DA912</strain>
    </source>
</reference>
<sequence>MVMSCLVTRTSITWLTSFPQGANHRYHCNCAEINAGAITISLGWATVDKDSKGQNKIKLPAGSAIPACGVVDRKTQKTGWLNPCSATEWPCCRDHPELDKVKMYTRGLETAEHADAAAVPRSA</sequence>
<evidence type="ECO:0000313" key="1">
    <source>
        <dbReference type="EMBL" id="KKY34106.1"/>
    </source>
</evidence>
<protein>
    <submittedName>
        <fullName evidence="1">Uncharacterized protein</fullName>
    </submittedName>
</protein>
<proteinExistence type="predicted"/>
<comment type="caution">
    <text evidence="1">The sequence shown here is derived from an EMBL/GenBank/DDBJ whole genome shotgun (WGS) entry which is preliminary data.</text>
</comment>
<name>A0A0G2FIZ2_9PEZI</name>
<reference evidence="1 2" key="1">
    <citation type="submission" date="2015-05" db="EMBL/GenBank/DDBJ databases">
        <title>Distinctive expansion of gene families associated with plant cell wall degradation and secondary metabolism in the genomes of grapevine trunk pathogens.</title>
        <authorList>
            <person name="Lawrence D.P."/>
            <person name="Travadon R."/>
            <person name="Rolshausen P.E."/>
            <person name="Baumgartner K."/>
        </authorList>
    </citation>
    <scope>NUCLEOTIDE SEQUENCE [LARGE SCALE GENOMIC DNA]</scope>
    <source>
        <strain evidence="1">DA912</strain>
    </source>
</reference>
<dbReference type="AlphaFoldDB" id="A0A0G2FIZ2"/>
<gene>
    <name evidence="1" type="ORF">UCDDA912_g05914</name>
</gene>
<keyword evidence="2" id="KW-1185">Reference proteome</keyword>
<accession>A0A0G2FIZ2</accession>
<dbReference type="Proteomes" id="UP000034680">
    <property type="component" value="Unassembled WGS sequence"/>
</dbReference>
<evidence type="ECO:0000313" key="2">
    <source>
        <dbReference type="Proteomes" id="UP000034680"/>
    </source>
</evidence>
<dbReference type="EMBL" id="LCUC01000216">
    <property type="protein sequence ID" value="KKY34106.1"/>
    <property type="molecule type" value="Genomic_DNA"/>
</dbReference>